<dbReference type="InterPro" id="IPR003439">
    <property type="entry name" value="ABC_transporter-like_ATP-bd"/>
</dbReference>
<dbReference type="PANTHER" id="PTHR43776">
    <property type="entry name" value="TRANSPORT ATP-BINDING PROTEIN"/>
    <property type="match status" value="1"/>
</dbReference>
<dbReference type="GO" id="GO:0055085">
    <property type="term" value="P:transmembrane transport"/>
    <property type="evidence" value="ECO:0007669"/>
    <property type="project" value="UniProtKB-ARBA"/>
</dbReference>
<dbReference type="InterPro" id="IPR017871">
    <property type="entry name" value="ABC_transporter-like_CS"/>
</dbReference>
<evidence type="ECO:0000256" key="2">
    <source>
        <dbReference type="ARBA" id="ARBA00022448"/>
    </source>
</evidence>
<evidence type="ECO:0000313" key="6">
    <source>
        <dbReference type="EMBL" id="CAB4760499.1"/>
    </source>
</evidence>
<evidence type="ECO:0000256" key="3">
    <source>
        <dbReference type="ARBA" id="ARBA00022741"/>
    </source>
</evidence>
<keyword evidence="2" id="KW-0813">Transport</keyword>
<dbReference type="PROSITE" id="PS00211">
    <property type="entry name" value="ABC_TRANSPORTER_1"/>
    <property type="match status" value="1"/>
</dbReference>
<dbReference type="CDD" id="cd03257">
    <property type="entry name" value="ABC_NikE_OppD_transporters"/>
    <property type="match status" value="1"/>
</dbReference>
<comment type="similarity">
    <text evidence="1">Belongs to the ABC transporter superfamily.</text>
</comment>
<keyword evidence="3" id="KW-0547">Nucleotide-binding</keyword>
<dbReference type="PROSITE" id="PS50893">
    <property type="entry name" value="ABC_TRANSPORTER_2"/>
    <property type="match status" value="1"/>
</dbReference>
<sequence>MYIIEAKDVSVTFQSYGDTIKAVDHVDFVLPKGQTIGIVGESGSGKSTFARVLSGLQIPTSGSVTFMGSPIQNGKNTYEGALRKEVQMVFQDPYGSLNPRMRIVKAVAEAVRQHQGLDKKASTKVALDLLESMGISNLDAQKFPSKLSGGQRQRASVARALSAQPSVLIADEPTSAIDQSAQAQLLGLFNELIKKGLSVVLVSHDLGVIRYLSDYVYVMKDGVFVESGKSEEIFNNPKEAYTKKLISSIPGHAIK</sequence>
<dbReference type="GO" id="GO:0016887">
    <property type="term" value="F:ATP hydrolysis activity"/>
    <property type="evidence" value="ECO:0007669"/>
    <property type="project" value="InterPro"/>
</dbReference>
<dbReference type="AlphaFoldDB" id="A0A6J6UPN7"/>
<evidence type="ECO:0000256" key="4">
    <source>
        <dbReference type="ARBA" id="ARBA00022840"/>
    </source>
</evidence>
<dbReference type="SUPFAM" id="SSF52540">
    <property type="entry name" value="P-loop containing nucleoside triphosphate hydrolases"/>
    <property type="match status" value="1"/>
</dbReference>
<proteinExistence type="inferred from homology"/>
<name>A0A6J6UPN7_9ZZZZ</name>
<dbReference type="InterPro" id="IPR027417">
    <property type="entry name" value="P-loop_NTPase"/>
</dbReference>
<dbReference type="GO" id="GO:0005524">
    <property type="term" value="F:ATP binding"/>
    <property type="evidence" value="ECO:0007669"/>
    <property type="project" value="UniProtKB-KW"/>
</dbReference>
<feature type="domain" description="ABC transporter" evidence="5">
    <location>
        <begin position="4"/>
        <end position="246"/>
    </location>
</feature>
<dbReference type="Gene3D" id="3.40.50.300">
    <property type="entry name" value="P-loop containing nucleotide triphosphate hydrolases"/>
    <property type="match status" value="1"/>
</dbReference>
<dbReference type="EMBL" id="CAEZZH010000014">
    <property type="protein sequence ID" value="CAB4760499.1"/>
    <property type="molecule type" value="Genomic_DNA"/>
</dbReference>
<reference evidence="6" key="1">
    <citation type="submission" date="2020-05" db="EMBL/GenBank/DDBJ databases">
        <authorList>
            <person name="Chiriac C."/>
            <person name="Salcher M."/>
            <person name="Ghai R."/>
            <person name="Kavagutti S V."/>
        </authorList>
    </citation>
    <scope>NUCLEOTIDE SEQUENCE</scope>
</reference>
<keyword evidence="4" id="KW-0067">ATP-binding</keyword>
<dbReference type="PANTHER" id="PTHR43776:SF7">
    <property type="entry name" value="D,D-DIPEPTIDE TRANSPORT ATP-BINDING PROTEIN DDPF-RELATED"/>
    <property type="match status" value="1"/>
</dbReference>
<dbReference type="InterPro" id="IPR003593">
    <property type="entry name" value="AAA+_ATPase"/>
</dbReference>
<evidence type="ECO:0000256" key="1">
    <source>
        <dbReference type="ARBA" id="ARBA00005417"/>
    </source>
</evidence>
<accession>A0A6J6UPN7</accession>
<dbReference type="SMART" id="SM00382">
    <property type="entry name" value="AAA"/>
    <property type="match status" value="1"/>
</dbReference>
<protein>
    <submittedName>
        <fullName evidence="6">Unannotated protein</fullName>
    </submittedName>
</protein>
<evidence type="ECO:0000259" key="5">
    <source>
        <dbReference type="PROSITE" id="PS50893"/>
    </source>
</evidence>
<dbReference type="InterPro" id="IPR050319">
    <property type="entry name" value="ABC_transp_ATP-bind"/>
</dbReference>
<dbReference type="Pfam" id="PF00005">
    <property type="entry name" value="ABC_tran"/>
    <property type="match status" value="1"/>
</dbReference>
<gene>
    <name evidence="6" type="ORF">UFOPK2850_01087</name>
</gene>
<organism evidence="6">
    <name type="scientific">freshwater metagenome</name>
    <dbReference type="NCBI Taxonomy" id="449393"/>
    <lineage>
        <taxon>unclassified sequences</taxon>
        <taxon>metagenomes</taxon>
        <taxon>ecological metagenomes</taxon>
    </lineage>
</organism>